<dbReference type="Pfam" id="PF16258">
    <property type="entry name" value="DUF4912"/>
    <property type="match status" value="1"/>
</dbReference>
<name>A0A081NSW8_9BACL</name>
<dbReference type="InterPro" id="IPR032585">
    <property type="entry name" value="DUF4912"/>
</dbReference>
<dbReference type="RefSeq" id="WP_036694236.1">
    <property type="nucleotide sequence ID" value="NZ_FYEP01000008.1"/>
</dbReference>
<proteinExistence type="predicted"/>
<evidence type="ECO:0000313" key="1">
    <source>
        <dbReference type="EMBL" id="KEQ21541.1"/>
    </source>
</evidence>
<dbReference type="AlphaFoldDB" id="A0A081NSW8"/>
<evidence type="ECO:0000313" key="2">
    <source>
        <dbReference type="Proteomes" id="UP000028123"/>
    </source>
</evidence>
<accession>A0A081NSW8</accession>
<organism evidence="1 2">
    <name type="scientific">Paenibacillus tyrfis</name>
    <dbReference type="NCBI Taxonomy" id="1501230"/>
    <lineage>
        <taxon>Bacteria</taxon>
        <taxon>Bacillati</taxon>
        <taxon>Bacillota</taxon>
        <taxon>Bacilli</taxon>
        <taxon>Bacillales</taxon>
        <taxon>Paenibacillaceae</taxon>
        <taxon>Paenibacillus</taxon>
    </lineage>
</organism>
<dbReference type="EMBL" id="JNVM01000100">
    <property type="protein sequence ID" value="KEQ21541.1"/>
    <property type="molecule type" value="Genomic_DNA"/>
</dbReference>
<gene>
    <name evidence="1" type="ORF">ET33_03655</name>
</gene>
<comment type="caution">
    <text evidence="1">The sequence shown here is derived from an EMBL/GenBank/DDBJ whole genome shotgun (WGS) entry which is preliminary data.</text>
</comment>
<sequence>MRSIPTSGFELPDRYEKDLLHLMVRDAHTLFVYWEVGNRKRWLCSQHFECDWGMLPKVLRVYDVTGVYFNGNNAHRHIDIETTPEADRWYIHGVSADAVWTVDFGVYTIRRQFVPLLRSGAVRTPRDSTAPWGAPLQPTVPEAREPGKIPARIRPYDFENFSAYHSWMK</sequence>
<protein>
    <recommendedName>
        <fullName evidence="3">DUF4912 domain-containing protein</fullName>
    </recommendedName>
</protein>
<evidence type="ECO:0008006" key="3">
    <source>
        <dbReference type="Google" id="ProtNLM"/>
    </source>
</evidence>
<dbReference type="OrthoDB" id="9812700at2"/>
<reference evidence="1 2" key="1">
    <citation type="submission" date="2014-06" db="EMBL/GenBank/DDBJ databases">
        <title>Draft genome sequence of Paenibacillus sp. MSt1.</title>
        <authorList>
            <person name="Aw Y.K."/>
            <person name="Ong K.S."/>
            <person name="Gan H.M."/>
            <person name="Lee S.M."/>
        </authorList>
    </citation>
    <scope>NUCLEOTIDE SEQUENCE [LARGE SCALE GENOMIC DNA]</scope>
    <source>
        <strain evidence="1 2">MSt1</strain>
    </source>
</reference>
<dbReference type="Proteomes" id="UP000028123">
    <property type="component" value="Unassembled WGS sequence"/>
</dbReference>
<dbReference type="eggNOG" id="COG3330">
    <property type="taxonomic scope" value="Bacteria"/>
</dbReference>
<keyword evidence="2" id="KW-1185">Reference proteome</keyword>